<gene>
    <name evidence="4" type="ORF">CUR37_04280</name>
</gene>
<organism evidence="4 5">
    <name type="scientific">Latilactobacillus sakei</name>
    <name type="common">Lactobacillus sakei</name>
    <dbReference type="NCBI Taxonomy" id="1599"/>
    <lineage>
        <taxon>Bacteria</taxon>
        <taxon>Bacillati</taxon>
        <taxon>Bacillota</taxon>
        <taxon>Bacilli</taxon>
        <taxon>Lactobacillales</taxon>
        <taxon>Lactobacillaceae</taxon>
        <taxon>Latilactobacillus</taxon>
    </lineage>
</organism>
<dbReference type="RefSeq" id="WP_056946941.1">
    <property type="nucleotide sequence ID" value="NZ_AP017931.1"/>
</dbReference>
<dbReference type="InterPro" id="IPR027994">
    <property type="entry name" value="WxL_dom"/>
</dbReference>
<dbReference type="EMBL" id="MKGH01000016">
    <property type="protein sequence ID" value="PKX78453.1"/>
    <property type="molecule type" value="Genomic_DNA"/>
</dbReference>
<feature type="signal peptide" evidence="2">
    <location>
        <begin position="1"/>
        <end position="23"/>
    </location>
</feature>
<accession>A0AAX0VC51</accession>
<protein>
    <recommendedName>
        <fullName evidence="3">WxL domain-containing protein</fullName>
    </recommendedName>
</protein>
<evidence type="ECO:0000259" key="3">
    <source>
        <dbReference type="Pfam" id="PF13731"/>
    </source>
</evidence>
<sequence>MKQTKFALLAAVTLASATLINVAGVQAVTVSDKVATKATPAKATTTAEFTVKAGQLTLDAAPDFHFGNDDTTTINNLKNDDLLQTSNTVDSTHHNDGHAQTATPADGTQGNIDKDVNTLQVSDYRGAGSEWTLFAQLGEFKNIDTKSEGTATGVITIGKGVDNLTTTTIGKDAQVIMNTAKTLENTPEKLGAQTTTADFSTTDDKVSSLKLSELKNIVAGTYQAPITWTLMDGAQTTLPTA</sequence>
<dbReference type="Proteomes" id="UP000234349">
    <property type="component" value="Unassembled WGS sequence"/>
</dbReference>
<dbReference type="AlphaFoldDB" id="A0AAX0VC51"/>
<proteinExistence type="predicted"/>
<feature type="compositionally biased region" description="Polar residues" evidence="1">
    <location>
        <begin position="98"/>
        <end position="113"/>
    </location>
</feature>
<comment type="caution">
    <text evidence="4">The sequence shown here is derived from an EMBL/GenBank/DDBJ whole genome shotgun (WGS) entry which is preliminary data.</text>
</comment>
<evidence type="ECO:0000313" key="5">
    <source>
        <dbReference type="Proteomes" id="UP000234349"/>
    </source>
</evidence>
<evidence type="ECO:0000256" key="1">
    <source>
        <dbReference type="SAM" id="MobiDB-lite"/>
    </source>
</evidence>
<feature type="domain" description="WxL" evidence="3">
    <location>
        <begin position="43"/>
        <end position="232"/>
    </location>
</feature>
<evidence type="ECO:0000256" key="2">
    <source>
        <dbReference type="SAM" id="SignalP"/>
    </source>
</evidence>
<feature type="chain" id="PRO_5043656719" description="WxL domain-containing protein" evidence="2">
    <location>
        <begin position="24"/>
        <end position="241"/>
    </location>
</feature>
<keyword evidence="2" id="KW-0732">Signal</keyword>
<reference evidence="4 5" key="1">
    <citation type="submission" date="2016-09" db="EMBL/GenBank/DDBJ databases">
        <authorList>
            <person name="Inglin R.C."/>
        </authorList>
    </citation>
    <scope>NUCLEOTIDE SEQUENCE [LARGE SCALE GENOMIC DNA]</scope>
    <source>
        <strain evidence="4 5">RI-517</strain>
    </source>
</reference>
<dbReference type="Pfam" id="PF13731">
    <property type="entry name" value="WxL"/>
    <property type="match status" value="1"/>
</dbReference>
<name>A0AAX0VC51_LATSK</name>
<feature type="region of interest" description="Disordered" evidence="1">
    <location>
        <begin position="86"/>
        <end position="113"/>
    </location>
</feature>
<evidence type="ECO:0000313" key="4">
    <source>
        <dbReference type="EMBL" id="PKX78453.1"/>
    </source>
</evidence>